<dbReference type="InterPro" id="IPR051534">
    <property type="entry name" value="CBASS_pafABC_assoc_protein"/>
</dbReference>
<organism evidence="4 5">
    <name type="scientific">Paracoccus liaowanqingii</name>
    <dbReference type="NCBI Taxonomy" id="2560053"/>
    <lineage>
        <taxon>Bacteria</taxon>
        <taxon>Pseudomonadati</taxon>
        <taxon>Pseudomonadota</taxon>
        <taxon>Alphaproteobacteria</taxon>
        <taxon>Rhodobacterales</taxon>
        <taxon>Paracoccaceae</taxon>
        <taxon>Paracoccus</taxon>
    </lineage>
</organism>
<evidence type="ECO:0000259" key="2">
    <source>
        <dbReference type="Pfam" id="PF08279"/>
    </source>
</evidence>
<dbReference type="Proteomes" id="UP000297972">
    <property type="component" value="Unassembled WGS sequence"/>
</dbReference>
<feature type="region of interest" description="Disordered" evidence="1">
    <location>
        <begin position="223"/>
        <end position="258"/>
    </location>
</feature>
<dbReference type="EMBL" id="SRPG01000137">
    <property type="protein sequence ID" value="TGN56935.1"/>
    <property type="molecule type" value="Genomic_DNA"/>
</dbReference>
<evidence type="ECO:0000256" key="1">
    <source>
        <dbReference type="SAM" id="MobiDB-lite"/>
    </source>
</evidence>
<comment type="caution">
    <text evidence="4">The sequence shown here is derived from an EMBL/GenBank/DDBJ whole genome shotgun (WGS) entry which is preliminary data.</text>
</comment>
<dbReference type="Pfam" id="PF13280">
    <property type="entry name" value="WYL"/>
    <property type="match status" value="1"/>
</dbReference>
<evidence type="ECO:0000313" key="4">
    <source>
        <dbReference type="EMBL" id="TGN56935.1"/>
    </source>
</evidence>
<dbReference type="PANTHER" id="PTHR34580:SF3">
    <property type="entry name" value="PROTEIN PAFB"/>
    <property type="match status" value="1"/>
</dbReference>
<evidence type="ECO:0000313" key="5">
    <source>
        <dbReference type="Proteomes" id="UP000297972"/>
    </source>
</evidence>
<protein>
    <submittedName>
        <fullName evidence="4">WYL domain-containing protein</fullName>
    </submittedName>
</protein>
<dbReference type="PROSITE" id="PS52050">
    <property type="entry name" value="WYL"/>
    <property type="match status" value="1"/>
</dbReference>
<dbReference type="SUPFAM" id="SSF46785">
    <property type="entry name" value="Winged helix' DNA-binding domain"/>
    <property type="match status" value="1"/>
</dbReference>
<dbReference type="AlphaFoldDB" id="A0A4Z1C1V7"/>
<evidence type="ECO:0000259" key="3">
    <source>
        <dbReference type="Pfam" id="PF13280"/>
    </source>
</evidence>
<sequence length="258" mass="29318">MARQDRLMRLMTALRRLPAPVTAARLAEETEISRRQLYRDIATLRAGGALIDGAAGVGYALTEDPVLPPQSFSQLEIEALMLAIGSLRHLGDATLERAGRDAVARIIATLPNRQARQAMHSVMRTWRPTDMRPDVVVDMDLLRQACWDETSLWIRYRDLKDQMTEREIWPLSMSYSPEALLLLALCQARQDYRFFHVARIEVLRSGGTSFRPRRAELLRNFTAQRMGKKQDPRTGQDAPCQSQPDLQRPPAGKVARTR</sequence>
<dbReference type="Gene3D" id="1.10.10.10">
    <property type="entry name" value="Winged helix-like DNA-binding domain superfamily/Winged helix DNA-binding domain"/>
    <property type="match status" value="1"/>
</dbReference>
<accession>A0A4Z1C1V7</accession>
<dbReference type="InterPro" id="IPR026881">
    <property type="entry name" value="WYL_dom"/>
</dbReference>
<dbReference type="InterPro" id="IPR013196">
    <property type="entry name" value="HTH_11"/>
</dbReference>
<dbReference type="Pfam" id="PF08279">
    <property type="entry name" value="HTH_11"/>
    <property type="match status" value="1"/>
</dbReference>
<dbReference type="InterPro" id="IPR036390">
    <property type="entry name" value="WH_DNA-bd_sf"/>
</dbReference>
<feature type="domain" description="Helix-turn-helix type 11" evidence="2">
    <location>
        <begin position="6"/>
        <end position="59"/>
    </location>
</feature>
<dbReference type="OrthoDB" id="9807255at2"/>
<dbReference type="InterPro" id="IPR036388">
    <property type="entry name" value="WH-like_DNA-bd_sf"/>
</dbReference>
<proteinExistence type="predicted"/>
<keyword evidence="5" id="KW-1185">Reference proteome</keyword>
<dbReference type="PANTHER" id="PTHR34580">
    <property type="match status" value="1"/>
</dbReference>
<feature type="domain" description="WYL" evidence="3">
    <location>
        <begin position="140"/>
        <end position="203"/>
    </location>
</feature>
<reference evidence="4 5" key="1">
    <citation type="submission" date="2019-03" db="EMBL/GenBank/DDBJ databases">
        <authorList>
            <person name="Li J."/>
        </authorList>
    </citation>
    <scope>NUCLEOTIDE SEQUENCE [LARGE SCALE GENOMIC DNA]</scope>
    <source>
        <strain evidence="4 5">3058</strain>
    </source>
</reference>
<name>A0A4Z1C1V7_9RHOB</name>
<gene>
    <name evidence="4" type="ORF">E4L95_13780</name>
</gene>